<accession>A0A0T6AUN4</accession>
<dbReference type="GO" id="GO:0001725">
    <property type="term" value="C:stress fiber"/>
    <property type="evidence" value="ECO:0007669"/>
    <property type="project" value="TreeGrafter"/>
</dbReference>
<feature type="compositionally biased region" description="Basic and acidic residues" evidence="1">
    <location>
        <begin position="180"/>
        <end position="192"/>
    </location>
</feature>
<gene>
    <name evidence="3" type="ORF">AMK59_7030</name>
</gene>
<dbReference type="GO" id="GO:0032034">
    <property type="term" value="F:myosin II head/neck binding"/>
    <property type="evidence" value="ECO:0007669"/>
    <property type="project" value="TreeGrafter"/>
</dbReference>
<protein>
    <recommendedName>
        <fullName evidence="2">DUF4757 domain-containing protein</fullName>
    </recommendedName>
</protein>
<dbReference type="GO" id="GO:0051893">
    <property type="term" value="P:regulation of focal adhesion assembly"/>
    <property type="evidence" value="ECO:0007669"/>
    <property type="project" value="TreeGrafter"/>
</dbReference>
<feature type="compositionally biased region" description="Polar residues" evidence="1">
    <location>
        <begin position="908"/>
        <end position="918"/>
    </location>
</feature>
<feature type="region of interest" description="Disordered" evidence="1">
    <location>
        <begin position="789"/>
        <end position="808"/>
    </location>
</feature>
<dbReference type="InterPro" id="IPR031865">
    <property type="entry name" value="DUF4757"/>
</dbReference>
<feature type="region of interest" description="Disordered" evidence="1">
    <location>
        <begin position="395"/>
        <end position="417"/>
    </location>
</feature>
<feature type="compositionally biased region" description="Basic and acidic residues" evidence="1">
    <location>
        <begin position="208"/>
        <end position="224"/>
    </location>
</feature>
<comment type="caution">
    <text evidence="3">The sequence shown here is derived from an EMBL/GenBank/DDBJ whole genome shotgun (WGS) entry which is preliminary data.</text>
</comment>
<dbReference type="Pfam" id="PF15949">
    <property type="entry name" value="DUF4757"/>
    <property type="match status" value="1"/>
</dbReference>
<evidence type="ECO:0000313" key="4">
    <source>
        <dbReference type="Proteomes" id="UP000051574"/>
    </source>
</evidence>
<dbReference type="Proteomes" id="UP000051574">
    <property type="component" value="Unassembled WGS sequence"/>
</dbReference>
<sequence length="1306" mass="150791">MDSIHKDTDAEKNKNYNTEYLPTKCRVTKPPPPKPATNPLQFVKVAPCPLFQKAQEQIKKVEEIKVMRKEVHEEAEDWQQVSYLDNLDNWKSSRRKRQEHIIERVVEVKKLEQEESQKSRRKNKTFSEMMEERSKGRHKFNIPIYNDDDTNDLSDYGIGSSSSKTNSIKDVDTDDNSSVLDEKDMKDFDFNKDNSSASNQSQSEDETTINKKDSRPLDFTKDYNNENQVKPNIYTSNMYTNLIKSSYMPMKSPIRTSYDSILNSTSGTDINLLEKPQYTYEGAIQDYRTRIRSKINIDESIFNKPYECKNKDSDVQNIVPKGNIFKRKEIFEVENRNDTNLEATRRLSEDFANTQSIKERLQSLEKCTDQALKSADKKINQIGSVKTRLQNFNKQNEADTKNNNNNNSTKSTINDIPNNNKISHYLLDKSNSTSKFETKRSPVEEWKNKEIFDRPSSPETEMYMNKLNMFNRDLDNLMYGKSIHSIDSDLDDFVRSSNYPPSTSSTEVMALSSDRDDSGIHTADVSCSVSQADEPFEDADLASTIPICIEKLTIVKENENQENEEIIEDTNKEIESKDSLDNVNSIECQSNDNKPVATTDLCNNNFSLSEMFNVNYLKEATEDFLDYERKDCAYNMEELPISKRNDEIIEEAPIEDDSVEDVDSPEDEALKPLNFIPNTSDEDLLLIDAPVPITDKIERKPIIYENVKISPYENIEIRNPDVNFPIDFIAGDIFGNPITPGKLEPPKVKPPPPPPQEVYDGEGNFKRMNSTKRIKKEIQIKRSSFLGLSEPTDDQFDPEIPIDKPPDINSFLQKESRMEKSMYKKLQGSREGGFSEVESQDSGLDIERGRLSSDTWCSSLIDSSTPIHERQDSEQTNSFTSEEDEITKKEREIIELVEKEEKSRDSDYSSQTTLSPVNNKHDDINSYDNNLGSDKFDRSYYSTRSGYGNNLDTPDSEVLRVEHELLQLEREEMERQRDNLLFGNCSKIRQNRHSLENICDVDGYPEYSENVGYRKSMPELQRIPIEYRKSLPDVPSYKAAPEIDFQYRKSMPDIQHAYNRSITDYRNNINPPDARSRLIDHRKSMPELQQEMQRTGFRSPPPIIRQQPIIAAKPLRVITKEQDKDRLNSEPELIQPTNKHIRPLTRHSLHVLSAVPRPRHLPNDNWIHPKPNNEAKNYNQHWLYQEAEFRRISEQENAAALQSRNWQPRADKHIPDSVIQSLTQRVQNRVVVNDRNPQVLRNIRPENSPSSKEYTQHPYLGHHPQTLGHALPLSHPPTVQIEDTQDKMLSVSGKKKCSNCGNELGI</sequence>
<evidence type="ECO:0000256" key="1">
    <source>
        <dbReference type="SAM" id="MobiDB-lite"/>
    </source>
</evidence>
<keyword evidence="4" id="KW-1185">Reference proteome</keyword>
<dbReference type="PANTHER" id="PTHR15551">
    <property type="entry name" value="LIM DOMAIN ONLY 7"/>
    <property type="match status" value="1"/>
</dbReference>
<dbReference type="EMBL" id="LJIG01022783">
    <property type="protein sequence ID" value="KRT78740.1"/>
    <property type="molecule type" value="Genomic_DNA"/>
</dbReference>
<feature type="region of interest" description="Disordered" evidence="1">
    <location>
        <begin position="862"/>
        <end position="930"/>
    </location>
</feature>
<feature type="region of interest" description="Disordered" evidence="1">
    <location>
        <begin position="743"/>
        <end position="763"/>
    </location>
</feature>
<proteinExistence type="predicted"/>
<feature type="compositionally biased region" description="Basic and acidic residues" evidence="1">
    <location>
        <begin position="1"/>
        <end position="14"/>
    </location>
</feature>
<evidence type="ECO:0000313" key="3">
    <source>
        <dbReference type="EMBL" id="KRT78740.1"/>
    </source>
</evidence>
<feature type="region of interest" description="Disordered" evidence="1">
    <location>
        <begin position="1"/>
        <end position="40"/>
    </location>
</feature>
<feature type="compositionally biased region" description="Low complexity" evidence="1">
    <location>
        <begin position="401"/>
        <end position="416"/>
    </location>
</feature>
<organism evidence="3 4">
    <name type="scientific">Oryctes borbonicus</name>
    <dbReference type="NCBI Taxonomy" id="1629725"/>
    <lineage>
        <taxon>Eukaryota</taxon>
        <taxon>Metazoa</taxon>
        <taxon>Ecdysozoa</taxon>
        <taxon>Arthropoda</taxon>
        <taxon>Hexapoda</taxon>
        <taxon>Insecta</taxon>
        <taxon>Pterygota</taxon>
        <taxon>Neoptera</taxon>
        <taxon>Endopterygota</taxon>
        <taxon>Coleoptera</taxon>
        <taxon>Polyphaga</taxon>
        <taxon>Scarabaeiformia</taxon>
        <taxon>Scarabaeidae</taxon>
        <taxon>Dynastinae</taxon>
        <taxon>Oryctes</taxon>
    </lineage>
</organism>
<feature type="domain" description="DUF4757" evidence="2">
    <location>
        <begin position="59"/>
        <end position="132"/>
    </location>
</feature>
<reference evidence="3 4" key="1">
    <citation type="submission" date="2015-09" db="EMBL/GenBank/DDBJ databases">
        <title>Draft genome of the scarab beetle Oryctes borbonicus.</title>
        <authorList>
            <person name="Meyer J.M."/>
            <person name="Markov G.V."/>
            <person name="Baskaran P."/>
            <person name="Herrmann M."/>
            <person name="Sommer R.J."/>
            <person name="Roedelsperger C."/>
        </authorList>
    </citation>
    <scope>NUCLEOTIDE SEQUENCE [LARGE SCALE GENOMIC DNA]</scope>
    <source>
        <strain evidence="3">OB123</strain>
        <tissue evidence="3">Whole animal</tissue>
    </source>
</reference>
<feature type="compositionally biased region" description="Polar residues" evidence="1">
    <location>
        <begin position="159"/>
        <end position="168"/>
    </location>
</feature>
<evidence type="ECO:0000259" key="2">
    <source>
        <dbReference type="Pfam" id="PF15949"/>
    </source>
</evidence>
<dbReference type="OrthoDB" id="15627at2759"/>
<dbReference type="GO" id="GO:0051496">
    <property type="term" value="P:positive regulation of stress fiber assembly"/>
    <property type="evidence" value="ECO:0007669"/>
    <property type="project" value="TreeGrafter"/>
</dbReference>
<name>A0A0T6AUN4_9SCAR</name>
<dbReference type="PANTHER" id="PTHR15551:SF3">
    <property type="entry name" value="LIM AND CALPONIN HOMOLOGY DOMAINS-CONTAINING PROTEIN 1"/>
    <property type="match status" value="1"/>
</dbReference>
<feature type="region of interest" description="Disordered" evidence="1">
    <location>
        <begin position="112"/>
        <end position="225"/>
    </location>
</feature>
<feature type="compositionally biased region" description="Basic and acidic residues" evidence="1">
    <location>
        <begin position="886"/>
        <end position="907"/>
    </location>
</feature>
<feature type="region of interest" description="Disordered" evidence="1">
    <location>
        <begin position="1241"/>
        <end position="1276"/>
    </location>
</feature>